<feature type="compositionally biased region" description="Basic residues" evidence="1">
    <location>
        <begin position="51"/>
        <end position="61"/>
    </location>
</feature>
<protein>
    <submittedName>
        <fullName evidence="2">Uncharacterized protein</fullName>
    </submittedName>
</protein>
<evidence type="ECO:0000256" key="1">
    <source>
        <dbReference type="SAM" id="MobiDB-lite"/>
    </source>
</evidence>
<name>A0A8T2BFA2_9BRAS</name>
<organism evidence="2 3">
    <name type="scientific">Arabidopsis thaliana x Arabidopsis arenosa</name>
    <dbReference type="NCBI Taxonomy" id="1240361"/>
    <lineage>
        <taxon>Eukaryota</taxon>
        <taxon>Viridiplantae</taxon>
        <taxon>Streptophyta</taxon>
        <taxon>Embryophyta</taxon>
        <taxon>Tracheophyta</taxon>
        <taxon>Spermatophyta</taxon>
        <taxon>Magnoliopsida</taxon>
        <taxon>eudicotyledons</taxon>
        <taxon>Gunneridae</taxon>
        <taxon>Pentapetalae</taxon>
        <taxon>rosids</taxon>
        <taxon>malvids</taxon>
        <taxon>Brassicales</taxon>
        <taxon>Brassicaceae</taxon>
        <taxon>Camelineae</taxon>
        <taxon>Arabidopsis</taxon>
    </lineage>
</organism>
<sequence>MLELEETRLKKSNRASATHKDNSSSSTALTVSAAPSTVSQSQPQKFNNYRGNKKNNNRFRGNRNNNQFRSNYPNWAYPNVWPGPFTPWPNQFANWSPYSQTSTYRGPSVSPQMHQLPHQAHLMEIQPTTDFSQAYTTETLSDPNGEGWIMDSASTAHLSNTAGTLHSNLNHNINHSVIVGNGSKIPVTSIGSSSIHTSDTTSRPLTLNHHPTNCQKFDLCS</sequence>
<gene>
    <name evidence="2" type="ORF">ISN45_Aa02g008830</name>
</gene>
<proteinExistence type="predicted"/>
<dbReference type="Proteomes" id="UP000694240">
    <property type="component" value="Chromosome 7"/>
</dbReference>
<comment type="caution">
    <text evidence="2">The sequence shown here is derived from an EMBL/GenBank/DDBJ whole genome shotgun (WGS) entry which is preliminary data.</text>
</comment>
<feature type="compositionally biased region" description="Low complexity" evidence="1">
    <location>
        <begin position="23"/>
        <end position="39"/>
    </location>
</feature>
<evidence type="ECO:0000313" key="3">
    <source>
        <dbReference type="Proteomes" id="UP000694240"/>
    </source>
</evidence>
<keyword evidence="3" id="KW-1185">Reference proteome</keyword>
<accession>A0A8T2BFA2</accession>
<feature type="region of interest" description="Disordered" evidence="1">
    <location>
        <begin position="1"/>
        <end position="70"/>
    </location>
</feature>
<dbReference type="EMBL" id="JAEFBK010000007">
    <property type="protein sequence ID" value="KAG7585525.1"/>
    <property type="molecule type" value="Genomic_DNA"/>
</dbReference>
<evidence type="ECO:0000313" key="2">
    <source>
        <dbReference type="EMBL" id="KAG7585525.1"/>
    </source>
</evidence>
<reference evidence="2 3" key="1">
    <citation type="submission" date="2020-12" db="EMBL/GenBank/DDBJ databases">
        <title>Concerted genomic and epigenomic changes stabilize Arabidopsis allopolyploids.</title>
        <authorList>
            <person name="Chen Z."/>
        </authorList>
    </citation>
    <scope>NUCLEOTIDE SEQUENCE [LARGE SCALE GENOMIC DNA]</scope>
    <source>
        <strain evidence="2">Allo738</strain>
        <tissue evidence="2">Leaf</tissue>
    </source>
</reference>
<dbReference type="AlphaFoldDB" id="A0A8T2BFA2"/>